<dbReference type="AlphaFoldDB" id="A0A1I5I5F0"/>
<dbReference type="STRING" id="226506.SAMN04488519_10868"/>
<evidence type="ECO:0008006" key="4">
    <source>
        <dbReference type="Google" id="ProtNLM"/>
    </source>
</evidence>
<gene>
    <name evidence="2" type="ORF">SAMN04488519_10868</name>
</gene>
<accession>A0A1I5I5F0</accession>
<proteinExistence type="predicted"/>
<evidence type="ECO:0000313" key="2">
    <source>
        <dbReference type="EMBL" id="SFO55311.1"/>
    </source>
</evidence>
<reference evidence="3" key="1">
    <citation type="submission" date="2016-10" db="EMBL/GenBank/DDBJ databases">
        <authorList>
            <person name="Varghese N."/>
            <person name="Submissions S."/>
        </authorList>
    </citation>
    <scope>NUCLEOTIDE SEQUENCE [LARGE SCALE GENOMIC DNA]</scope>
    <source>
        <strain evidence="3">DSM 15282</strain>
    </source>
</reference>
<evidence type="ECO:0000256" key="1">
    <source>
        <dbReference type="SAM" id="SignalP"/>
    </source>
</evidence>
<dbReference type="EMBL" id="FOVW01000008">
    <property type="protein sequence ID" value="SFO55311.1"/>
    <property type="molecule type" value="Genomic_DNA"/>
</dbReference>
<keyword evidence="3" id="KW-1185">Reference proteome</keyword>
<dbReference type="Proteomes" id="UP000199564">
    <property type="component" value="Unassembled WGS sequence"/>
</dbReference>
<sequence length="180" mass="20902">MRIIFSALIFVFLFTSQAFSQTDSKWKVPLLEVDYEGENEVKMKIDPGFRFAELENGDKTYRLFFHKNRPVLPFARIVDQETGKEIARGRGSYFFGNARFEFSDGREVKIKKIRNPNGYEIIGPYGPLFVVENHAVSQSMTYQESDFLTQAHFLFSRIKETQSPPAEIIINSTTTRVRMH</sequence>
<feature type="signal peptide" evidence="1">
    <location>
        <begin position="1"/>
        <end position="20"/>
    </location>
</feature>
<keyword evidence="1" id="KW-0732">Signal</keyword>
<organism evidence="2 3">
    <name type="scientific">Algoriphagus ornithinivorans</name>
    <dbReference type="NCBI Taxonomy" id="226506"/>
    <lineage>
        <taxon>Bacteria</taxon>
        <taxon>Pseudomonadati</taxon>
        <taxon>Bacteroidota</taxon>
        <taxon>Cytophagia</taxon>
        <taxon>Cytophagales</taxon>
        <taxon>Cyclobacteriaceae</taxon>
        <taxon>Algoriphagus</taxon>
    </lineage>
</organism>
<evidence type="ECO:0000313" key="3">
    <source>
        <dbReference type="Proteomes" id="UP000199564"/>
    </source>
</evidence>
<protein>
    <recommendedName>
        <fullName evidence="4">MORN repeat variant</fullName>
    </recommendedName>
</protein>
<dbReference type="RefSeq" id="WP_091654830.1">
    <property type="nucleotide sequence ID" value="NZ_FOVW01000008.1"/>
</dbReference>
<name>A0A1I5I5F0_9BACT</name>
<feature type="chain" id="PRO_5011561492" description="MORN repeat variant" evidence="1">
    <location>
        <begin position="21"/>
        <end position="180"/>
    </location>
</feature>